<protein>
    <submittedName>
        <fullName evidence="1">Uncharacterized protein</fullName>
    </submittedName>
</protein>
<evidence type="ECO:0000313" key="1">
    <source>
        <dbReference type="EMBL" id="KAI7937906.1"/>
    </source>
</evidence>
<dbReference type="EMBL" id="CM045880">
    <property type="protein sequence ID" value="KAI7937906.1"/>
    <property type="molecule type" value="Genomic_DNA"/>
</dbReference>
<name>A0ACC0DRF8_9BASI</name>
<evidence type="ECO:0000313" key="2">
    <source>
        <dbReference type="Proteomes" id="UP001060170"/>
    </source>
</evidence>
<reference evidence="2" key="2">
    <citation type="journal article" date="2018" name="Mol. Plant Microbe Interact.">
        <title>Genome sequence resources for the wheat stripe rust pathogen (Puccinia striiformis f. sp. tritici) and the barley stripe rust pathogen (Puccinia striiformis f. sp. hordei).</title>
        <authorList>
            <person name="Xia C."/>
            <person name="Wang M."/>
            <person name="Yin C."/>
            <person name="Cornejo O.E."/>
            <person name="Hulbert S.H."/>
            <person name="Chen X."/>
        </authorList>
    </citation>
    <scope>NUCLEOTIDE SEQUENCE [LARGE SCALE GENOMIC DNA]</scope>
    <source>
        <strain evidence="2">93-210</strain>
    </source>
</reference>
<organism evidence="1 2">
    <name type="scientific">Puccinia striiformis f. sp. tritici</name>
    <dbReference type="NCBI Taxonomy" id="168172"/>
    <lineage>
        <taxon>Eukaryota</taxon>
        <taxon>Fungi</taxon>
        <taxon>Dikarya</taxon>
        <taxon>Basidiomycota</taxon>
        <taxon>Pucciniomycotina</taxon>
        <taxon>Pucciniomycetes</taxon>
        <taxon>Pucciniales</taxon>
        <taxon>Pucciniaceae</taxon>
        <taxon>Puccinia</taxon>
    </lineage>
</organism>
<accession>A0ACC0DRF8</accession>
<gene>
    <name evidence="1" type="ORF">MJO28_014826</name>
</gene>
<comment type="caution">
    <text evidence="1">The sequence shown here is derived from an EMBL/GenBank/DDBJ whole genome shotgun (WGS) entry which is preliminary data.</text>
</comment>
<sequence length="119" mass="13385">MNLMSGTSWEAREAKEKYYVEFITFPVISSRSISLNNNQEQIIIKDKNQSPHLVAMFPSSAQAGPQTGLWWEEKIRSTLSLRLEKLWPEQAGSSASLEGGWRLVGPTNPLSLDDMTMQA</sequence>
<reference evidence="1 2" key="3">
    <citation type="journal article" date="2022" name="Microbiol. Spectr.">
        <title>Folding features and dynamics of 3D genome architecture in plant fungal pathogens.</title>
        <authorList>
            <person name="Xia C."/>
        </authorList>
    </citation>
    <scope>NUCLEOTIDE SEQUENCE [LARGE SCALE GENOMIC DNA]</scope>
    <source>
        <strain evidence="1 2">93-210</strain>
    </source>
</reference>
<dbReference type="Proteomes" id="UP001060170">
    <property type="component" value="Chromosome 16"/>
</dbReference>
<proteinExistence type="predicted"/>
<reference evidence="2" key="1">
    <citation type="journal article" date="2018" name="BMC Genomics">
        <title>Genomic insights into host adaptation between the wheat stripe rust pathogen (Puccinia striiformis f. sp. tritici) and the barley stripe rust pathogen (Puccinia striiformis f. sp. hordei).</title>
        <authorList>
            <person name="Xia C."/>
            <person name="Wang M."/>
            <person name="Yin C."/>
            <person name="Cornejo O.E."/>
            <person name="Hulbert S.H."/>
            <person name="Chen X."/>
        </authorList>
    </citation>
    <scope>NUCLEOTIDE SEQUENCE [LARGE SCALE GENOMIC DNA]</scope>
    <source>
        <strain evidence="2">93-210</strain>
    </source>
</reference>
<keyword evidence="2" id="KW-1185">Reference proteome</keyword>